<dbReference type="GO" id="GO:0030970">
    <property type="term" value="P:retrograde protein transport, ER to cytosol"/>
    <property type="evidence" value="ECO:0007669"/>
    <property type="project" value="TreeGrafter"/>
</dbReference>
<dbReference type="PANTHER" id="PTHR15414">
    <property type="entry name" value="OS-9-RELATED"/>
    <property type="match status" value="1"/>
</dbReference>
<dbReference type="Proteomes" id="UP000799776">
    <property type="component" value="Unassembled WGS sequence"/>
</dbReference>
<feature type="compositionally biased region" description="Polar residues" evidence="8">
    <location>
        <begin position="65"/>
        <end position="82"/>
    </location>
</feature>
<dbReference type="EMBL" id="ML978729">
    <property type="protein sequence ID" value="KAF2085676.1"/>
    <property type="molecule type" value="Genomic_DNA"/>
</dbReference>
<comment type="similarity">
    <text evidence="2 7">Belongs to the OS-9 family.</text>
</comment>
<evidence type="ECO:0000256" key="3">
    <source>
        <dbReference type="ARBA" id="ARBA00022729"/>
    </source>
</evidence>
<gene>
    <name evidence="11" type="ORF">K490DRAFT_46290</name>
</gene>
<organism evidence="11 12">
    <name type="scientific">Saccharata proteae CBS 121410</name>
    <dbReference type="NCBI Taxonomy" id="1314787"/>
    <lineage>
        <taxon>Eukaryota</taxon>
        <taxon>Fungi</taxon>
        <taxon>Dikarya</taxon>
        <taxon>Ascomycota</taxon>
        <taxon>Pezizomycotina</taxon>
        <taxon>Dothideomycetes</taxon>
        <taxon>Dothideomycetes incertae sedis</taxon>
        <taxon>Botryosphaeriales</taxon>
        <taxon>Saccharataceae</taxon>
        <taxon>Saccharata</taxon>
    </lineage>
</organism>
<feature type="domain" description="MRH" evidence="10">
    <location>
        <begin position="158"/>
        <end position="323"/>
    </location>
</feature>
<dbReference type="InterPro" id="IPR045149">
    <property type="entry name" value="OS-9-like"/>
</dbReference>
<dbReference type="PROSITE" id="PS51914">
    <property type="entry name" value="MRH"/>
    <property type="match status" value="1"/>
</dbReference>
<keyword evidence="7" id="KW-0472">Membrane</keyword>
<evidence type="ECO:0000256" key="9">
    <source>
        <dbReference type="SAM" id="SignalP"/>
    </source>
</evidence>
<keyword evidence="4 7" id="KW-0430">Lectin</keyword>
<comment type="function">
    <text evidence="7">Lectin involved in the quality control of the secretory pathway. As a member of the endoplasmic reticulum-associated degradation lumenal (ERAD-L) surveillance system, targets misfolded endoplasmic reticulum lumenal glycoproteins for degradation.</text>
</comment>
<dbReference type="GO" id="GO:0005789">
    <property type="term" value="C:endoplasmic reticulum membrane"/>
    <property type="evidence" value="ECO:0007669"/>
    <property type="project" value="UniProtKB-SubCell"/>
</dbReference>
<dbReference type="OrthoDB" id="448954at2759"/>
<feature type="region of interest" description="Disordered" evidence="8">
    <location>
        <begin position="208"/>
        <end position="253"/>
    </location>
</feature>
<feature type="compositionally biased region" description="Basic and acidic residues" evidence="8">
    <location>
        <begin position="499"/>
        <end position="514"/>
    </location>
</feature>
<protein>
    <recommendedName>
        <fullName evidence="7">Endoplasmic reticulum lectin</fullName>
    </recommendedName>
    <alternativeName>
        <fullName evidence="7">Protein OS-9 homolog</fullName>
    </alternativeName>
</protein>
<evidence type="ECO:0000256" key="5">
    <source>
        <dbReference type="ARBA" id="ARBA00022824"/>
    </source>
</evidence>
<dbReference type="AlphaFoldDB" id="A0A9P4HSK5"/>
<sequence>MKHFWALPAILRVALASQHAFSVLDDLLAFPQYRIVFSETGITPEHARSLSAASLAHREARPESESTVELSHQTYAHDSAQNPFKGPDNGDDHKEEDEDLPSTYETLIWRSQPYLCRIPKVSTSTDSANASTPTAAEEETELMRATDRGWELLSGMEGNCIYFLSGWWSYSFCYNGEIKQFHQLPPSRGVPYYPPVEDETVTSFILGQFPEPTDDEKSKSEDNGEGSTEGDSEGSRDDHASQRRAKRRIPDDTSIARLETKGETRYLVQKLSGGTTCDLTGKDRKIEVQFHCHPNTPDRIGMIKEVATCAYLMVIYTPRLCNDVAFLPPTENSAHAIDCAPVVDEDGLASPPPSHGKPAASGSQDTNIDIPDALGDSAARTPAPLPTIGGTVVGAKALVGDTPERTIEKSVVVGGGKETVLGTVASSDGHGKITTMKTEELRKLDIKDPRDIENLKRKLTSLAGKKGWRLELVETPRGREFRGVIEADDGEDEDVEEVVTDREGGKESRKKAPEEQDAEKEDGEEGDQGESTEEGSEETFFTEEL</sequence>
<dbReference type="InterPro" id="IPR044865">
    <property type="entry name" value="MRH_dom"/>
</dbReference>
<feature type="compositionally biased region" description="Acidic residues" evidence="8">
    <location>
        <begin position="486"/>
        <end position="498"/>
    </location>
</feature>
<accession>A0A9P4HSK5</accession>
<dbReference type="GO" id="GO:0030968">
    <property type="term" value="P:endoplasmic reticulum unfolded protein response"/>
    <property type="evidence" value="ECO:0007669"/>
    <property type="project" value="UniProtKB-UniRule"/>
</dbReference>
<dbReference type="InterPro" id="IPR012913">
    <property type="entry name" value="OS9-like_dom"/>
</dbReference>
<dbReference type="InterPro" id="IPR009011">
    <property type="entry name" value="Man6P_isomerase_rcpt-bd_dom_sf"/>
</dbReference>
<evidence type="ECO:0000256" key="1">
    <source>
        <dbReference type="ARBA" id="ARBA00004367"/>
    </source>
</evidence>
<evidence type="ECO:0000256" key="6">
    <source>
        <dbReference type="ARBA" id="ARBA00023157"/>
    </source>
</evidence>
<dbReference type="Pfam" id="PF07915">
    <property type="entry name" value="PRKCSH"/>
    <property type="match status" value="1"/>
</dbReference>
<feature type="compositionally biased region" description="Acidic residues" evidence="8">
    <location>
        <begin position="515"/>
        <end position="545"/>
    </location>
</feature>
<feature type="region of interest" description="Disordered" evidence="8">
    <location>
        <begin position="53"/>
        <end position="100"/>
    </location>
</feature>
<keyword evidence="3 9" id="KW-0732">Signal</keyword>
<dbReference type="GO" id="GO:0030246">
    <property type="term" value="F:carbohydrate binding"/>
    <property type="evidence" value="ECO:0007669"/>
    <property type="project" value="UniProtKB-UniRule"/>
</dbReference>
<keyword evidence="12" id="KW-1185">Reference proteome</keyword>
<proteinExistence type="inferred from homology"/>
<feature type="region of interest" description="Disordered" evidence="8">
    <location>
        <begin position="483"/>
        <end position="545"/>
    </location>
</feature>
<dbReference type="Gene3D" id="2.70.130.10">
    <property type="entry name" value="Mannose-6-phosphate receptor binding domain"/>
    <property type="match status" value="1"/>
</dbReference>
<evidence type="ECO:0000259" key="10">
    <source>
        <dbReference type="PROSITE" id="PS51914"/>
    </source>
</evidence>
<comment type="caution">
    <text evidence="11">The sequence shown here is derived from an EMBL/GenBank/DDBJ whole genome shotgun (WGS) entry which is preliminary data.</text>
</comment>
<name>A0A9P4HSK5_9PEZI</name>
<feature type="region of interest" description="Disordered" evidence="8">
    <location>
        <begin position="344"/>
        <end position="386"/>
    </location>
</feature>
<evidence type="ECO:0000313" key="11">
    <source>
        <dbReference type="EMBL" id="KAF2085676.1"/>
    </source>
</evidence>
<feature type="signal peptide" evidence="9">
    <location>
        <begin position="1"/>
        <end position="16"/>
    </location>
</feature>
<feature type="chain" id="PRO_5040256745" description="Endoplasmic reticulum lectin" evidence="9">
    <location>
        <begin position="17"/>
        <end position="545"/>
    </location>
</feature>
<dbReference type="PANTHER" id="PTHR15414:SF0">
    <property type="entry name" value="ENDOPLASMIC RETICULUM LECTIN 1"/>
    <property type="match status" value="1"/>
</dbReference>
<evidence type="ECO:0000256" key="4">
    <source>
        <dbReference type="ARBA" id="ARBA00022734"/>
    </source>
</evidence>
<keyword evidence="5 7" id="KW-0256">Endoplasmic reticulum</keyword>
<reference evidence="11" key="1">
    <citation type="journal article" date="2020" name="Stud. Mycol.">
        <title>101 Dothideomycetes genomes: a test case for predicting lifestyles and emergence of pathogens.</title>
        <authorList>
            <person name="Haridas S."/>
            <person name="Albert R."/>
            <person name="Binder M."/>
            <person name="Bloem J."/>
            <person name="Labutti K."/>
            <person name="Salamov A."/>
            <person name="Andreopoulos B."/>
            <person name="Baker S."/>
            <person name="Barry K."/>
            <person name="Bills G."/>
            <person name="Bluhm B."/>
            <person name="Cannon C."/>
            <person name="Castanera R."/>
            <person name="Culley D."/>
            <person name="Daum C."/>
            <person name="Ezra D."/>
            <person name="Gonzalez J."/>
            <person name="Henrissat B."/>
            <person name="Kuo A."/>
            <person name="Liang C."/>
            <person name="Lipzen A."/>
            <person name="Lutzoni F."/>
            <person name="Magnuson J."/>
            <person name="Mondo S."/>
            <person name="Nolan M."/>
            <person name="Ohm R."/>
            <person name="Pangilinan J."/>
            <person name="Park H.-J."/>
            <person name="Ramirez L."/>
            <person name="Alfaro M."/>
            <person name="Sun H."/>
            <person name="Tritt A."/>
            <person name="Yoshinaga Y."/>
            <person name="Zwiers L.-H."/>
            <person name="Turgeon B."/>
            <person name="Goodwin S."/>
            <person name="Spatafora J."/>
            <person name="Crous P."/>
            <person name="Grigoriev I."/>
        </authorList>
    </citation>
    <scope>NUCLEOTIDE SEQUENCE</scope>
    <source>
        <strain evidence="11">CBS 121410</strain>
    </source>
</reference>
<evidence type="ECO:0000256" key="7">
    <source>
        <dbReference type="RuleBase" id="RU369099"/>
    </source>
</evidence>
<comment type="subcellular location">
    <subcellularLocation>
        <location evidence="1 7">Endoplasmic reticulum membrane</location>
        <topology evidence="1 7">Peripheral membrane protein</topology>
        <orientation evidence="1 7">Lumenal side</orientation>
    </subcellularLocation>
</comment>
<dbReference type="GO" id="GO:0005788">
    <property type="term" value="C:endoplasmic reticulum lumen"/>
    <property type="evidence" value="ECO:0007669"/>
    <property type="project" value="UniProtKB-UniRule"/>
</dbReference>
<evidence type="ECO:0000256" key="2">
    <source>
        <dbReference type="ARBA" id="ARBA00009918"/>
    </source>
</evidence>
<dbReference type="SUPFAM" id="SSF50911">
    <property type="entry name" value="Mannose 6-phosphate receptor domain"/>
    <property type="match status" value="1"/>
</dbReference>
<evidence type="ECO:0000256" key="8">
    <source>
        <dbReference type="SAM" id="MobiDB-lite"/>
    </source>
</evidence>
<evidence type="ECO:0000313" key="12">
    <source>
        <dbReference type="Proteomes" id="UP000799776"/>
    </source>
</evidence>
<keyword evidence="6" id="KW-1015">Disulfide bond</keyword>